<dbReference type="SUPFAM" id="SSF52540">
    <property type="entry name" value="P-loop containing nucleoside triphosphate hydrolases"/>
    <property type="match status" value="1"/>
</dbReference>
<feature type="transmembrane region" description="Helical" evidence="4">
    <location>
        <begin position="129"/>
        <end position="150"/>
    </location>
</feature>
<dbReference type="Gene3D" id="3.40.50.300">
    <property type="entry name" value="P-loop containing nucleotide triphosphate hydrolases"/>
    <property type="match status" value="1"/>
</dbReference>
<protein>
    <recommendedName>
        <fullName evidence="5">FtsK domain-containing protein</fullName>
    </recommendedName>
</protein>
<sequence length="637" mass="73735">MFSKQHIREFTKKSISLSGLFFQRLQSIQLVRVQRFVMWFYQDDQERVNKKTIQVWVESARNDLIRAYNLLADLSNQAWYENGKVPQVTINWAVQLISRYESVKWPQTSMNFRLAFRLGLRVPTIRLRFFWLLVGDAVAMVSVVSLHWLIDFPLHWIPISIINALYFFILCIRGGYKLFPIIRAINRTSAEYLFQTNLGEVHFQAAHLLKDKYLRKVAQVKIALHELRLQQKQAEGYNRYDEVLRDEVELIQSNSHFVLEPVSDNPLDAIWRRFIEQNFSKASYSSPEYRTESATEWHIFRIEGIPANEYAKREAVIESLVRKRVYKIHANYKEVGVTAIELITTTLPALVTYNETPIPNEWRKIILGKDVKGNVYWDFIAQPHAMVVGITNSGKSVTINNIIRQMKEKNILMYFVDFKNGLEFFPFRSKGYTVIEDAEHFPDFSAALVQEMSNRAEFLKQNGFKNFEGYEAVRDQRGLPMLPRIVCFIDEVATVMGHSDMSIQKPSIHHTELLLQKARASGIHMLLSTQRPDAKSIGSTGIRDNIAVKMSSYLSTQASMLIYGDDRANRKIPDQGYAGMFIASGIGTDAAFRVPFMDDAEFLEYLETWPRNQFSAYQLGKSLLASKVPNMSYNDIF</sequence>
<gene>
    <name evidence="6" type="ORF">JFN88_07235</name>
</gene>
<keyword evidence="1 3" id="KW-0547">Nucleotide-binding</keyword>
<dbReference type="GO" id="GO:0003677">
    <property type="term" value="F:DNA binding"/>
    <property type="evidence" value="ECO:0007669"/>
    <property type="project" value="InterPro"/>
</dbReference>
<dbReference type="InterPro" id="IPR002543">
    <property type="entry name" value="FtsK_dom"/>
</dbReference>
<proteinExistence type="predicted"/>
<keyword evidence="2 3" id="KW-0067">ATP-binding</keyword>
<evidence type="ECO:0000256" key="2">
    <source>
        <dbReference type="ARBA" id="ARBA00022840"/>
    </source>
</evidence>
<dbReference type="Proteomes" id="UP000640274">
    <property type="component" value="Unassembled WGS sequence"/>
</dbReference>
<evidence type="ECO:0000259" key="5">
    <source>
        <dbReference type="PROSITE" id="PS50901"/>
    </source>
</evidence>
<evidence type="ECO:0000313" key="7">
    <source>
        <dbReference type="Proteomes" id="UP000640274"/>
    </source>
</evidence>
<name>A0A934MUH9_9BACL</name>
<evidence type="ECO:0000313" key="6">
    <source>
        <dbReference type="EMBL" id="MBJ6361107.1"/>
    </source>
</evidence>
<dbReference type="AlphaFoldDB" id="A0A934MUH9"/>
<evidence type="ECO:0000256" key="3">
    <source>
        <dbReference type="PROSITE-ProRule" id="PRU00289"/>
    </source>
</evidence>
<feature type="domain" description="FtsK" evidence="5">
    <location>
        <begin position="372"/>
        <end position="561"/>
    </location>
</feature>
<feature type="binding site" evidence="3">
    <location>
        <begin position="389"/>
        <end position="396"/>
    </location>
    <ligand>
        <name>ATP</name>
        <dbReference type="ChEBI" id="CHEBI:30616"/>
    </ligand>
</feature>
<keyword evidence="7" id="KW-1185">Reference proteome</keyword>
<evidence type="ECO:0000256" key="1">
    <source>
        <dbReference type="ARBA" id="ARBA00022741"/>
    </source>
</evidence>
<dbReference type="Pfam" id="PF01580">
    <property type="entry name" value="FtsK_SpoIIIE"/>
    <property type="match status" value="1"/>
</dbReference>
<keyword evidence="4" id="KW-1133">Transmembrane helix</keyword>
<dbReference type="PANTHER" id="PTHR22683">
    <property type="entry name" value="SPORULATION PROTEIN RELATED"/>
    <property type="match status" value="1"/>
</dbReference>
<reference evidence="6" key="1">
    <citation type="submission" date="2020-12" db="EMBL/GenBank/DDBJ databases">
        <authorList>
            <person name="Huq M.A."/>
        </authorList>
    </citation>
    <scope>NUCLEOTIDE SEQUENCE</scope>
    <source>
        <strain evidence="6">MAHUQ-46</strain>
    </source>
</reference>
<dbReference type="EMBL" id="JAELUP010000019">
    <property type="protein sequence ID" value="MBJ6361107.1"/>
    <property type="molecule type" value="Genomic_DNA"/>
</dbReference>
<feature type="transmembrane region" description="Helical" evidence="4">
    <location>
        <begin position="156"/>
        <end position="176"/>
    </location>
</feature>
<dbReference type="InterPro" id="IPR027417">
    <property type="entry name" value="P-loop_NTPase"/>
</dbReference>
<dbReference type="PROSITE" id="PS50901">
    <property type="entry name" value="FTSK"/>
    <property type="match status" value="1"/>
</dbReference>
<evidence type="ECO:0000256" key="4">
    <source>
        <dbReference type="SAM" id="Phobius"/>
    </source>
</evidence>
<dbReference type="GO" id="GO:0005524">
    <property type="term" value="F:ATP binding"/>
    <property type="evidence" value="ECO:0007669"/>
    <property type="project" value="UniProtKB-UniRule"/>
</dbReference>
<dbReference type="RefSeq" id="WP_199018661.1">
    <property type="nucleotide sequence ID" value="NZ_JAELUP010000019.1"/>
</dbReference>
<accession>A0A934MUH9</accession>
<organism evidence="6 7">
    <name type="scientific">Paenibacillus roseus</name>
    <dbReference type="NCBI Taxonomy" id="2798579"/>
    <lineage>
        <taxon>Bacteria</taxon>
        <taxon>Bacillati</taxon>
        <taxon>Bacillota</taxon>
        <taxon>Bacilli</taxon>
        <taxon>Bacillales</taxon>
        <taxon>Paenibacillaceae</taxon>
        <taxon>Paenibacillus</taxon>
    </lineage>
</organism>
<dbReference type="PANTHER" id="PTHR22683:SF47">
    <property type="entry name" value="FTSK DOMAIN-CONTAINING PROTEIN YDCQ"/>
    <property type="match status" value="1"/>
</dbReference>
<keyword evidence="4" id="KW-0472">Membrane</keyword>
<comment type="caution">
    <text evidence="6">The sequence shown here is derived from an EMBL/GenBank/DDBJ whole genome shotgun (WGS) entry which is preliminary data.</text>
</comment>
<dbReference type="InterPro" id="IPR050206">
    <property type="entry name" value="FtsK/SpoIIIE/SftA"/>
</dbReference>
<keyword evidence="4" id="KW-0812">Transmembrane</keyword>